<proteinExistence type="predicted"/>
<dbReference type="EMBL" id="UINC01012634">
    <property type="protein sequence ID" value="SVA55070.1"/>
    <property type="molecule type" value="Genomic_DNA"/>
</dbReference>
<sequence length="93" mass="10413">MTKVKKVGGRGTISYEKDEKPENWAGDSFREEQKDRLKKTGKNITVHIGRGDRTMKLQDMPEPAPRPSTHGNTRITNRGTGSRKSKNAGTRTC</sequence>
<feature type="region of interest" description="Disordered" evidence="1">
    <location>
        <begin position="1"/>
        <end position="36"/>
    </location>
</feature>
<reference evidence="2" key="1">
    <citation type="submission" date="2018-05" db="EMBL/GenBank/DDBJ databases">
        <authorList>
            <person name="Lanie J.A."/>
            <person name="Ng W.-L."/>
            <person name="Kazmierczak K.M."/>
            <person name="Andrzejewski T.M."/>
            <person name="Davidsen T.M."/>
            <person name="Wayne K.J."/>
            <person name="Tettelin H."/>
            <person name="Glass J.I."/>
            <person name="Rusch D."/>
            <person name="Podicherti R."/>
            <person name="Tsui H.-C.T."/>
            <person name="Winkler M.E."/>
        </authorList>
    </citation>
    <scope>NUCLEOTIDE SEQUENCE</scope>
</reference>
<evidence type="ECO:0000256" key="1">
    <source>
        <dbReference type="SAM" id="MobiDB-lite"/>
    </source>
</evidence>
<accession>A0A381WRH7</accession>
<gene>
    <name evidence="2" type="ORF">METZ01_LOCUS107924</name>
</gene>
<feature type="compositionally biased region" description="Basic and acidic residues" evidence="1">
    <location>
        <begin position="15"/>
        <end position="35"/>
    </location>
</feature>
<name>A0A381WRH7_9ZZZZ</name>
<feature type="region of interest" description="Disordered" evidence="1">
    <location>
        <begin position="55"/>
        <end position="93"/>
    </location>
</feature>
<organism evidence="2">
    <name type="scientific">marine metagenome</name>
    <dbReference type="NCBI Taxonomy" id="408172"/>
    <lineage>
        <taxon>unclassified sequences</taxon>
        <taxon>metagenomes</taxon>
        <taxon>ecological metagenomes</taxon>
    </lineage>
</organism>
<dbReference type="AlphaFoldDB" id="A0A381WRH7"/>
<protein>
    <submittedName>
        <fullName evidence="2">Uncharacterized protein</fullName>
    </submittedName>
</protein>
<evidence type="ECO:0000313" key="2">
    <source>
        <dbReference type="EMBL" id="SVA55070.1"/>
    </source>
</evidence>
<feature type="compositionally biased region" description="Polar residues" evidence="1">
    <location>
        <begin position="69"/>
        <end position="80"/>
    </location>
</feature>